<reference evidence="5 6" key="1">
    <citation type="submission" date="2018-09" db="EMBL/GenBank/DDBJ databases">
        <title>Mesorhizobium carmichaelinearum sp. nov. isolated from Carmichaelinea spp. root nodules in New Zealand.</title>
        <authorList>
            <person name="De Meyer S.E."/>
        </authorList>
    </citation>
    <scope>NUCLEOTIDE SEQUENCE [LARGE SCALE GENOMIC DNA]</scope>
    <source>
        <strain evidence="5 6">LMG 28313</strain>
    </source>
</reference>
<evidence type="ECO:0000313" key="6">
    <source>
        <dbReference type="Proteomes" id="UP000275530"/>
    </source>
</evidence>
<dbReference type="InterPro" id="IPR050307">
    <property type="entry name" value="Sterol_Desaturase_Related"/>
</dbReference>
<keyword evidence="3" id="KW-1133">Transmembrane helix</keyword>
<evidence type="ECO:0000313" key="5">
    <source>
        <dbReference type="EMBL" id="RJT29921.1"/>
    </source>
</evidence>
<dbReference type="RefSeq" id="WP_064980344.1">
    <property type="nucleotide sequence ID" value="NZ_CP033507.1"/>
</dbReference>
<name>A0A6M7TE04_9HYPH</name>
<protein>
    <submittedName>
        <fullName evidence="5">Sterol desaturase family protein</fullName>
    </submittedName>
</protein>
<comment type="subcellular location">
    <subcellularLocation>
        <location evidence="1">Membrane</location>
    </subcellularLocation>
</comment>
<keyword evidence="2" id="KW-0812">Transmembrane</keyword>
<proteinExistence type="predicted"/>
<dbReference type="GO" id="GO:0016491">
    <property type="term" value="F:oxidoreductase activity"/>
    <property type="evidence" value="ECO:0007669"/>
    <property type="project" value="InterPro"/>
</dbReference>
<keyword evidence="6" id="KW-1185">Reference proteome</keyword>
<evidence type="ECO:0000256" key="2">
    <source>
        <dbReference type="ARBA" id="ARBA00022692"/>
    </source>
</evidence>
<evidence type="ECO:0000256" key="3">
    <source>
        <dbReference type="ARBA" id="ARBA00022989"/>
    </source>
</evidence>
<dbReference type="AlphaFoldDB" id="A0A6M7TE04"/>
<accession>A0A6M7TE04</accession>
<dbReference type="EMBL" id="QZXA01000012">
    <property type="protein sequence ID" value="RJT29921.1"/>
    <property type="molecule type" value="Genomic_DNA"/>
</dbReference>
<sequence length="265" mass="29519">MDPFNLKALLIAVLIFVPIEYLFALRPNQKILRKAFFNDLIYALFNGIPITLGLVAVVTLATSTVGTVVPSYVGSTVSSQPVWLQVIEIIVIADFGFYAAHRAFHAVPFLWRFHAVHHSIEELDWLAAHRVHPVDQVLTKSASFVPVFLLGFSSPAIALFGFIFHAHGLLLHANIRLNVGPLRWLIASPQFHHWHHAHERAAYDKNFAGQLSFIDILFGTMYLPGKAVPERYGVDSPIPPTYVEQLAYPLIPKGKTNEAPATNDA</sequence>
<gene>
    <name evidence="5" type="ORF">D3242_26945</name>
</gene>
<dbReference type="Pfam" id="PF04116">
    <property type="entry name" value="FA_hydroxylase"/>
    <property type="match status" value="1"/>
</dbReference>
<dbReference type="PANTHER" id="PTHR11863">
    <property type="entry name" value="STEROL DESATURASE"/>
    <property type="match status" value="1"/>
</dbReference>
<organism evidence="5 6">
    <name type="scientific">Mesorhizobium jarvisii</name>
    <dbReference type="NCBI Taxonomy" id="1777867"/>
    <lineage>
        <taxon>Bacteria</taxon>
        <taxon>Pseudomonadati</taxon>
        <taxon>Pseudomonadota</taxon>
        <taxon>Alphaproteobacteria</taxon>
        <taxon>Hyphomicrobiales</taxon>
        <taxon>Phyllobacteriaceae</taxon>
        <taxon>Mesorhizobium</taxon>
    </lineage>
</organism>
<dbReference type="Proteomes" id="UP000275530">
    <property type="component" value="Unassembled WGS sequence"/>
</dbReference>
<evidence type="ECO:0000256" key="4">
    <source>
        <dbReference type="ARBA" id="ARBA00023136"/>
    </source>
</evidence>
<dbReference type="InterPro" id="IPR006694">
    <property type="entry name" value="Fatty_acid_hydroxylase"/>
</dbReference>
<dbReference type="GO" id="GO:0016020">
    <property type="term" value="C:membrane"/>
    <property type="evidence" value="ECO:0007669"/>
    <property type="project" value="UniProtKB-SubCell"/>
</dbReference>
<keyword evidence="4" id="KW-0472">Membrane</keyword>
<dbReference type="GO" id="GO:0008610">
    <property type="term" value="P:lipid biosynthetic process"/>
    <property type="evidence" value="ECO:0007669"/>
    <property type="project" value="InterPro"/>
</dbReference>
<dbReference type="GO" id="GO:0005506">
    <property type="term" value="F:iron ion binding"/>
    <property type="evidence" value="ECO:0007669"/>
    <property type="project" value="InterPro"/>
</dbReference>
<comment type="caution">
    <text evidence="5">The sequence shown here is derived from an EMBL/GenBank/DDBJ whole genome shotgun (WGS) entry which is preliminary data.</text>
</comment>
<evidence type="ECO:0000256" key="1">
    <source>
        <dbReference type="ARBA" id="ARBA00004370"/>
    </source>
</evidence>